<comment type="caution">
    <text evidence="1">The sequence shown here is derived from an EMBL/GenBank/DDBJ whole genome shotgun (WGS) entry which is preliminary data.</text>
</comment>
<evidence type="ECO:0008006" key="3">
    <source>
        <dbReference type="Google" id="ProtNLM"/>
    </source>
</evidence>
<dbReference type="AlphaFoldDB" id="A0A919TSF6"/>
<evidence type="ECO:0000313" key="2">
    <source>
        <dbReference type="Proteomes" id="UP000623608"/>
    </source>
</evidence>
<reference evidence="1" key="1">
    <citation type="submission" date="2021-01" db="EMBL/GenBank/DDBJ databases">
        <title>Whole genome shotgun sequence of Actinoplanes tereljensis NBRC 105297.</title>
        <authorList>
            <person name="Komaki H."/>
            <person name="Tamura T."/>
        </authorList>
    </citation>
    <scope>NUCLEOTIDE SEQUENCE</scope>
    <source>
        <strain evidence="1">NBRC 105297</strain>
    </source>
</reference>
<proteinExistence type="predicted"/>
<dbReference type="RefSeq" id="WP_203802772.1">
    <property type="nucleotide sequence ID" value="NZ_BOMY01000013.1"/>
</dbReference>
<protein>
    <recommendedName>
        <fullName evidence="3">DJ-1/PfpI domain-containing protein</fullName>
    </recommendedName>
</protein>
<dbReference type="Proteomes" id="UP000623608">
    <property type="component" value="Unassembled WGS sequence"/>
</dbReference>
<name>A0A919TSF6_9ACTN</name>
<dbReference type="InterPro" id="IPR029062">
    <property type="entry name" value="Class_I_gatase-like"/>
</dbReference>
<evidence type="ECO:0000313" key="1">
    <source>
        <dbReference type="EMBL" id="GIF19340.1"/>
    </source>
</evidence>
<organism evidence="1 2">
    <name type="scientific">Paractinoplanes tereljensis</name>
    <dbReference type="NCBI Taxonomy" id="571912"/>
    <lineage>
        <taxon>Bacteria</taxon>
        <taxon>Bacillati</taxon>
        <taxon>Actinomycetota</taxon>
        <taxon>Actinomycetes</taxon>
        <taxon>Micromonosporales</taxon>
        <taxon>Micromonosporaceae</taxon>
        <taxon>Paractinoplanes</taxon>
    </lineage>
</organism>
<dbReference type="EMBL" id="BOMY01000013">
    <property type="protein sequence ID" value="GIF19340.1"/>
    <property type="molecule type" value="Genomic_DNA"/>
</dbReference>
<sequence length="74" mass="7786">MQRLIAEHPEGDLSAGVDLALSLAARIAGPEIAQSIQLGIEYDPAPPLEAGSPATAPAPIVAFLRENRDMIVRL</sequence>
<keyword evidence="2" id="KW-1185">Reference proteome</keyword>
<accession>A0A919TSF6</accession>
<dbReference type="Gene3D" id="3.40.50.880">
    <property type="match status" value="1"/>
</dbReference>
<gene>
    <name evidence="1" type="ORF">Ate02nite_20700</name>
</gene>